<sequence length="247" mass="28293">MSLLRRFGFVVRSWLDALLNRVEDPVAELDYSYEQLRDELQEINRGIADLTTQKKRLEMHRERLRAAVEKYDEQAQEALRQEREELARRALEKKHATSDQLAGLDEQIDRLQATQDQLVQRQIELRGRIEGFRTHKETLKARHEAAEASARVAEAFTGVGGDMADVNRAIERATERTEQMEARAAALEELEASGALDDVLAEGDEIDRELDRRSTEQRVDRELDQLKTQLGHETERSQSVDVDGATS</sequence>
<dbReference type="PANTHER" id="PTHR31088">
    <property type="entry name" value="MEMBRANE-ASSOCIATED PROTEIN VIPP1, CHLOROPLASTIC"/>
    <property type="match status" value="1"/>
</dbReference>
<name>A0A4D6KHS4_9EURY</name>
<organism evidence="4 5">
    <name type="scientific">Halomicrobium mukohataei</name>
    <dbReference type="NCBI Taxonomy" id="57705"/>
    <lineage>
        <taxon>Archaea</taxon>
        <taxon>Methanobacteriati</taxon>
        <taxon>Methanobacteriota</taxon>
        <taxon>Stenosarchaea group</taxon>
        <taxon>Halobacteria</taxon>
        <taxon>Halobacteriales</taxon>
        <taxon>Haloarculaceae</taxon>
        <taxon>Halomicrobium</taxon>
    </lineage>
</organism>
<dbReference type="Proteomes" id="UP000297053">
    <property type="component" value="Chromosome"/>
</dbReference>
<keyword evidence="2" id="KW-0175">Coiled coil</keyword>
<dbReference type="KEGG" id="halz:E5139_11945"/>
<proteinExistence type="inferred from homology"/>
<evidence type="ECO:0000313" key="4">
    <source>
        <dbReference type="EMBL" id="QCD66319.1"/>
    </source>
</evidence>
<evidence type="ECO:0000256" key="1">
    <source>
        <dbReference type="ARBA" id="ARBA00043985"/>
    </source>
</evidence>
<feature type="coiled-coil region" evidence="2">
    <location>
        <begin position="163"/>
        <end position="190"/>
    </location>
</feature>
<gene>
    <name evidence="4" type="ORF">E5139_11945</name>
</gene>
<dbReference type="OMA" id="KDMYIAR"/>
<feature type="region of interest" description="Disordered" evidence="3">
    <location>
        <begin position="226"/>
        <end position="247"/>
    </location>
</feature>
<evidence type="ECO:0000256" key="3">
    <source>
        <dbReference type="SAM" id="MobiDB-lite"/>
    </source>
</evidence>
<feature type="compositionally biased region" description="Basic and acidic residues" evidence="3">
    <location>
        <begin position="226"/>
        <end position="238"/>
    </location>
</feature>
<accession>A0A4D6KHS4</accession>
<dbReference type="InterPro" id="IPR007157">
    <property type="entry name" value="PspA_VIPP1"/>
</dbReference>
<dbReference type="PANTHER" id="PTHR31088:SF6">
    <property type="entry name" value="PHAGE SHOCK PROTEIN A"/>
    <property type="match status" value="1"/>
</dbReference>
<dbReference type="AlphaFoldDB" id="A0A4D6KHS4"/>
<evidence type="ECO:0000313" key="5">
    <source>
        <dbReference type="Proteomes" id="UP000297053"/>
    </source>
</evidence>
<comment type="similarity">
    <text evidence="1">Belongs to the PspA/Vipp/IM30 family.</text>
</comment>
<feature type="coiled-coil region" evidence="2">
    <location>
        <begin position="26"/>
        <end position="121"/>
    </location>
</feature>
<evidence type="ECO:0000256" key="2">
    <source>
        <dbReference type="SAM" id="Coils"/>
    </source>
</evidence>
<dbReference type="Pfam" id="PF04012">
    <property type="entry name" value="PspA_IM30"/>
    <property type="match status" value="1"/>
</dbReference>
<dbReference type="Gene3D" id="1.10.287.1490">
    <property type="match status" value="1"/>
</dbReference>
<dbReference type="GeneID" id="42179660"/>
<reference evidence="4 5" key="1">
    <citation type="submission" date="2019-04" db="EMBL/GenBank/DDBJ databases">
        <title>Complete genome sequence of Arthrobacter sp. ZXY-2 associated with effective atrazine degradation and salt adaptation.</title>
        <authorList>
            <person name="Zhao X."/>
        </authorList>
    </citation>
    <scope>NUCLEOTIDE SEQUENCE [LARGE SCALE GENOMIC DNA]</scope>
    <source>
        <strain evidence="5">ZP60</strain>
    </source>
</reference>
<protein>
    <submittedName>
        <fullName evidence="4">PspA/IM30 family protein</fullName>
    </submittedName>
</protein>
<dbReference type="EMBL" id="CP039375">
    <property type="protein sequence ID" value="QCD66319.1"/>
    <property type="molecule type" value="Genomic_DNA"/>
</dbReference>
<dbReference type="RefSeq" id="WP_015762721.1">
    <property type="nucleotide sequence ID" value="NZ_CP039375.1"/>
</dbReference>
<reference evidence="4 5" key="2">
    <citation type="submission" date="2019-04" db="EMBL/GenBank/DDBJ databases">
        <authorList>
            <person name="Yang S."/>
            <person name="Wei W."/>
        </authorList>
    </citation>
    <scope>NUCLEOTIDE SEQUENCE [LARGE SCALE GENOMIC DNA]</scope>
    <source>
        <strain evidence="5">ZP60</strain>
    </source>
</reference>